<evidence type="ECO:0000259" key="10">
    <source>
        <dbReference type="Pfam" id="PF04234"/>
    </source>
</evidence>
<keyword evidence="7" id="KW-0186">Copper</keyword>
<keyword evidence="5" id="KW-0732">Signal</keyword>
<feature type="transmembrane region" description="Helical" evidence="9">
    <location>
        <begin position="387"/>
        <end position="406"/>
    </location>
</feature>
<keyword evidence="4" id="KW-0479">Metal-binding</keyword>
<accession>A0ABU6PYN5</accession>
<organism evidence="12 13">
    <name type="scientific">Paenibacillus chibensis</name>
    <dbReference type="NCBI Taxonomy" id="59846"/>
    <lineage>
        <taxon>Bacteria</taxon>
        <taxon>Bacillati</taxon>
        <taxon>Bacillota</taxon>
        <taxon>Bacilli</taxon>
        <taxon>Bacillales</taxon>
        <taxon>Paenibacillaceae</taxon>
        <taxon>Paenibacillus</taxon>
    </lineage>
</organism>
<comment type="subcellular location">
    <subcellularLocation>
        <location evidence="1">Cell membrane</location>
        <topology evidence="1">Multi-pass membrane protein</topology>
    </subcellularLocation>
</comment>
<dbReference type="EMBL" id="JARTLD010000059">
    <property type="protein sequence ID" value="MED5020003.1"/>
    <property type="molecule type" value="Genomic_DNA"/>
</dbReference>
<evidence type="ECO:0000256" key="2">
    <source>
        <dbReference type="ARBA" id="ARBA00022475"/>
    </source>
</evidence>
<protein>
    <submittedName>
        <fullName evidence="12">Copper resistance CopC/CopD family protein</fullName>
    </submittedName>
</protein>
<feature type="transmembrane region" description="Helical" evidence="9">
    <location>
        <begin position="345"/>
        <end position="367"/>
    </location>
</feature>
<gene>
    <name evidence="12" type="ORF">P9847_22235</name>
</gene>
<evidence type="ECO:0000256" key="3">
    <source>
        <dbReference type="ARBA" id="ARBA00022692"/>
    </source>
</evidence>
<evidence type="ECO:0000313" key="12">
    <source>
        <dbReference type="EMBL" id="MED5020003.1"/>
    </source>
</evidence>
<keyword evidence="3 9" id="KW-0812">Transmembrane</keyword>
<keyword evidence="8 9" id="KW-0472">Membrane</keyword>
<dbReference type="RefSeq" id="WP_328281208.1">
    <property type="nucleotide sequence ID" value="NZ_JARTLD010000059.1"/>
</dbReference>
<feature type="transmembrane region" description="Helical" evidence="9">
    <location>
        <begin position="418"/>
        <end position="436"/>
    </location>
</feature>
<dbReference type="InterPro" id="IPR014755">
    <property type="entry name" value="Cu-Rt/internalin_Ig-like"/>
</dbReference>
<comment type="caution">
    <text evidence="12">The sequence shown here is derived from an EMBL/GenBank/DDBJ whole genome shotgun (WGS) entry which is preliminary data.</text>
</comment>
<keyword evidence="2" id="KW-1003">Cell membrane</keyword>
<dbReference type="Pfam" id="PF05425">
    <property type="entry name" value="CopD"/>
    <property type="match status" value="1"/>
</dbReference>
<feature type="transmembrane region" description="Helical" evidence="9">
    <location>
        <begin position="153"/>
        <end position="175"/>
    </location>
</feature>
<feature type="domain" description="Copper resistance protein D" evidence="11">
    <location>
        <begin position="344"/>
        <end position="436"/>
    </location>
</feature>
<evidence type="ECO:0000259" key="11">
    <source>
        <dbReference type="Pfam" id="PF05425"/>
    </source>
</evidence>
<dbReference type="InterPro" id="IPR007348">
    <property type="entry name" value="CopC_dom"/>
</dbReference>
<feature type="transmembrane region" description="Helical" evidence="9">
    <location>
        <begin position="266"/>
        <end position="285"/>
    </location>
</feature>
<evidence type="ECO:0000313" key="13">
    <source>
        <dbReference type="Proteomes" id="UP001343257"/>
    </source>
</evidence>
<evidence type="ECO:0000256" key="8">
    <source>
        <dbReference type="ARBA" id="ARBA00023136"/>
    </source>
</evidence>
<feature type="transmembrane region" description="Helical" evidence="9">
    <location>
        <begin position="240"/>
        <end position="259"/>
    </location>
</feature>
<evidence type="ECO:0000256" key="4">
    <source>
        <dbReference type="ARBA" id="ARBA00022723"/>
    </source>
</evidence>
<feature type="transmembrane region" description="Helical" evidence="9">
    <location>
        <begin position="305"/>
        <end position="325"/>
    </location>
</feature>
<feature type="domain" description="CopC" evidence="10">
    <location>
        <begin position="29"/>
        <end position="125"/>
    </location>
</feature>
<sequence length="556" mass="59976">MNTKLRLLPGWLAFILIALLLYPGLASAHAYIVKSAPAANEVLTAAPDQAVIQFNEPLQQAFHSIKVTDSSGATVSVGESRIPEGEDSVLEADLQHGLRSGVYSVQWKAVSADGHPVQGTYSFQVGGGSASGSAHTVTTSPDWPGADLVIIRWLFYTSIAFLAGIFCFQLLLLPAGAGTRPNWSSRTIRLMLGSIAVLTVSFLLSLPLQTGIDAGVGWSGVFADPALLLKMLRITSFGEVWLLQLLLLAILIALTVAIPRIKDKDNAFIAGTVALLLTLAMLLAKSFIGHPAASEHKVLSIAMDFLHLGAASLWLGCLLAFAVLLPKEASLSAIPAQRKQEYFAVIRRFSLWATGFVALILISGVYASLQYVPTWHSLLYTPYGKVLLAKCALLLVMLAFAAWNMLRGRREQSTLGAGVWMELTAGVLALVLAAMLTNMPTAMASPGPINMKQALDNQTTVSLHITPNVTGENDFEVRVTDNKEQPVQGIQQIKLTLTCLDMDMGKYEIVLPGDKAEGFKAHDLISMAGKWNVHVHILTDKLDSWDTDLIIHVGNH</sequence>
<feature type="transmembrane region" description="Helical" evidence="9">
    <location>
        <begin position="187"/>
        <end position="208"/>
    </location>
</feature>
<proteinExistence type="predicted"/>
<dbReference type="InterPro" id="IPR008457">
    <property type="entry name" value="Cu-R_CopD_dom"/>
</dbReference>
<dbReference type="PANTHER" id="PTHR34820:SF4">
    <property type="entry name" value="INNER MEMBRANE PROTEIN YEBZ"/>
    <property type="match status" value="1"/>
</dbReference>
<evidence type="ECO:0000256" key="7">
    <source>
        <dbReference type="ARBA" id="ARBA00023008"/>
    </source>
</evidence>
<evidence type="ECO:0000256" key="1">
    <source>
        <dbReference type="ARBA" id="ARBA00004651"/>
    </source>
</evidence>
<dbReference type="InterPro" id="IPR032694">
    <property type="entry name" value="CopC/D"/>
</dbReference>
<dbReference type="PANTHER" id="PTHR34820">
    <property type="entry name" value="INNER MEMBRANE PROTEIN YEBZ"/>
    <property type="match status" value="1"/>
</dbReference>
<dbReference type="InterPro" id="IPR014756">
    <property type="entry name" value="Ig_E-set"/>
</dbReference>
<name>A0ABU6PYN5_9BACL</name>
<keyword evidence="13" id="KW-1185">Reference proteome</keyword>
<evidence type="ECO:0000256" key="6">
    <source>
        <dbReference type="ARBA" id="ARBA00022989"/>
    </source>
</evidence>
<dbReference type="Gene3D" id="2.60.40.1220">
    <property type="match status" value="1"/>
</dbReference>
<evidence type="ECO:0000256" key="5">
    <source>
        <dbReference type="ARBA" id="ARBA00022729"/>
    </source>
</evidence>
<keyword evidence="6 9" id="KW-1133">Transmembrane helix</keyword>
<evidence type="ECO:0000256" key="9">
    <source>
        <dbReference type="SAM" id="Phobius"/>
    </source>
</evidence>
<dbReference type="SUPFAM" id="SSF81296">
    <property type="entry name" value="E set domains"/>
    <property type="match status" value="1"/>
</dbReference>
<reference evidence="12 13" key="1">
    <citation type="submission" date="2023-03" db="EMBL/GenBank/DDBJ databases">
        <title>Bacillus Genome Sequencing.</title>
        <authorList>
            <person name="Dunlap C."/>
        </authorList>
    </citation>
    <scope>NUCLEOTIDE SEQUENCE [LARGE SCALE GENOMIC DNA]</scope>
    <source>
        <strain evidence="12 13">NRS-52</strain>
    </source>
</reference>
<dbReference type="Proteomes" id="UP001343257">
    <property type="component" value="Unassembled WGS sequence"/>
</dbReference>
<dbReference type="Pfam" id="PF04234">
    <property type="entry name" value="CopC"/>
    <property type="match status" value="1"/>
</dbReference>